<dbReference type="RefSeq" id="WP_184366514.1">
    <property type="nucleotide sequence ID" value="NZ_BAAAKM010000007.1"/>
</dbReference>
<reference evidence="1 2" key="1">
    <citation type="submission" date="2020-08" db="EMBL/GenBank/DDBJ databases">
        <title>Sequencing the genomes of 1000 actinobacteria strains.</title>
        <authorList>
            <person name="Klenk H.-P."/>
        </authorList>
    </citation>
    <scope>NUCLEOTIDE SEQUENCE [LARGE SCALE GENOMIC DNA]</scope>
    <source>
        <strain evidence="1 2">DSM 44598</strain>
    </source>
</reference>
<organism evidence="1 2">
    <name type="scientific">Nocardiopsis metallicus</name>
    <dbReference type="NCBI Taxonomy" id="179819"/>
    <lineage>
        <taxon>Bacteria</taxon>
        <taxon>Bacillati</taxon>
        <taxon>Actinomycetota</taxon>
        <taxon>Actinomycetes</taxon>
        <taxon>Streptosporangiales</taxon>
        <taxon>Nocardiopsidaceae</taxon>
        <taxon>Nocardiopsis</taxon>
    </lineage>
</organism>
<protein>
    <submittedName>
        <fullName evidence="1">Uncharacterized protein</fullName>
    </submittedName>
</protein>
<proteinExistence type="predicted"/>
<evidence type="ECO:0000313" key="2">
    <source>
        <dbReference type="Proteomes" id="UP000579647"/>
    </source>
</evidence>
<dbReference type="AlphaFoldDB" id="A0A840W876"/>
<sequence length="542" mass="60214">MEFAGDFETHLTLRAESDAEVASAAAWAAGQGLKFTHIRLDRGDAPSQPMVTYHGHGTLTGQRARADRWRARLAGAGFTVVREKHEVSCVNADVPDTREEALALGPGHYFETHLKLLLPADADLAELSRLVEPHGARLSRNARRTRDDGRQERFVTQRCSGVGRSTAFELYRTLADSLRAHGLDDARDEEEAGIIDTELEFVVYDSALDLDAGWMDDAPVTDPVVSRRSWYGPGHPATFLPNTAGPHATQEKVFDPALKQFDHAFRSAEPAFADPGLADRWWAANHSAMEHVLRAVASTRWADSLVLRGSMTMPLWVGEQARRPRDLDFVVLPETRSAEHHDSVRMLDDLVTAVGALDPPAELVFDVAGTRREGIWTYERASGRRLVIPWQHAEGPHEVLPPGAVQVDVVFQEPLPQAPQVTVVGDVPVLAVGPELSLAWKVQWLLTDMYPQGKDLYDAVLLAERTALSRELLVTLLRPELGEEAERIDETALRPRDAIRQVGDQEWAHFVRDCPWVEGGPDEWIDRFEAALAPTFREVPKG</sequence>
<dbReference type="Proteomes" id="UP000579647">
    <property type="component" value="Unassembled WGS sequence"/>
</dbReference>
<dbReference type="EMBL" id="JACHDO010000001">
    <property type="protein sequence ID" value="MBB5493219.1"/>
    <property type="molecule type" value="Genomic_DNA"/>
</dbReference>
<dbReference type="InterPro" id="IPR014942">
    <property type="entry name" value="AbiEii"/>
</dbReference>
<keyword evidence="2" id="KW-1185">Reference proteome</keyword>
<evidence type="ECO:0000313" key="1">
    <source>
        <dbReference type="EMBL" id="MBB5493219.1"/>
    </source>
</evidence>
<dbReference type="Pfam" id="PF08843">
    <property type="entry name" value="AbiEii"/>
    <property type="match status" value="1"/>
</dbReference>
<accession>A0A840W876</accession>
<comment type="caution">
    <text evidence="1">The sequence shown here is derived from an EMBL/GenBank/DDBJ whole genome shotgun (WGS) entry which is preliminary data.</text>
</comment>
<name>A0A840W876_9ACTN</name>
<gene>
    <name evidence="1" type="ORF">HNR07_004356</name>
</gene>